<name>A0A2N7NCS9_9VIBR</name>
<evidence type="ECO:0000313" key="1">
    <source>
        <dbReference type="EMBL" id="PMP10020.1"/>
    </source>
</evidence>
<accession>A0A2N7NCS9</accession>
<sequence>MKNKAIKQWICDYCKQQNIKDAPHMQFKFATYSSGKRAFSYSFNGKRWWPVSYEEPVSILGKVD</sequence>
<dbReference type="EMBL" id="MDBP01000080">
    <property type="protein sequence ID" value="PMP10020.1"/>
    <property type="molecule type" value="Genomic_DNA"/>
</dbReference>
<protein>
    <submittedName>
        <fullName evidence="1">Uncharacterized protein</fullName>
    </submittedName>
</protein>
<comment type="caution">
    <text evidence="1">The sequence shown here is derived from an EMBL/GenBank/DDBJ whole genome shotgun (WGS) entry which is preliminary data.</text>
</comment>
<organism evidence="1 2">
    <name type="scientific">Vibrio tasmaniensis</name>
    <dbReference type="NCBI Taxonomy" id="212663"/>
    <lineage>
        <taxon>Bacteria</taxon>
        <taxon>Pseudomonadati</taxon>
        <taxon>Pseudomonadota</taxon>
        <taxon>Gammaproteobacteria</taxon>
        <taxon>Vibrionales</taxon>
        <taxon>Vibrionaceae</taxon>
        <taxon>Vibrio</taxon>
    </lineage>
</organism>
<gene>
    <name evidence="1" type="ORF">BCS92_02525</name>
</gene>
<dbReference type="Proteomes" id="UP000235579">
    <property type="component" value="Unassembled WGS sequence"/>
</dbReference>
<reference evidence="2" key="1">
    <citation type="submission" date="2016-07" db="EMBL/GenBank/DDBJ databases">
        <title>Nontailed viruses are major unrecognized killers of bacteria in the ocean.</title>
        <authorList>
            <person name="Kauffman K."/>
            <person name="Hussain F."/>
            <person name="Yang J."/>
            <person name="Arevalo P."/>
            <person name="Brown J."/>
            <person name="Cutler M."/>
            <person name="Kelly L."/>
            <person name="Polz M.F."/>
        </authorList>
    </citation>
    <scope>NUCLEOTIDE SEQUENCE [LARGE SCALE GENOMIC DNA]</scope>
    <source>
        <strain evidence="2">10N.222.48.A2</strain>
    </source>
</reference>
<proteinExistence type="predicted"/>
<dbReference type="AlphaFoldDB" id="A0A2N7NCS9"/>
<evidence type="ECO:0000313" key="2">
    <source>
        <dbReference type="Proteomes" id="UP000235579"/>
    </source>
</evidence>